<evidence type="ECO:0000256" key="2">
    <source>
        <dbReference type="ARBA" id="ARBA00022475"/>
    </source>
</evidence>
<keyword evidence="3" id="KW-0328">Glycosyltransferase</keyword>
<accession>A0A2M8FAU6</accession>
<keyword evidence="7 8" id="KW-0472">Membrane</keyword>
<comment type="caution">
    <text evidence="10">The sequence shown here is derived from an EMBL/GenBank/DDBJ whole genome shotgun (WGS) entry which is preliminary data.</text>
</comment>
<keyword evidence="4" id="KW-0808">Transferase</keyword>
<dbReference type="Pfam" id="PF13231">
    <property type="entry name" value="PMT_2"/>
    <property type="match status" value="1"/>
</dbReference>
<evidence type="ECO:0000256" key="6">
    <source>
        <dbReference type="ARBA" id="ARBA00022989"/>
    </source>
</evidence>
<dbReference type="GO" id="GO:0005886">
    <property type="term" value="C:plasma membrane"/>
    <property type="evidence" value="ECO:0007669"/>
    <property type="project" value="UniProtKB-SubCell"/>
</dbReference>
<feature type="transmembrane region" description="Helical" evidence="8">
    <location>
        <begin position="316"/>
        <end position="334"/>
    </location>
</feature>
<dbReference type="PANTHER" id="PTHR33908">
    <property type="entry name" value="MANNOSYLTRANSFERASE YKCB-RELATED"/>
    <property type="match status" value="1"/>
</dbReference>
<feature type="transmembrane region" description="Helical" evidence="8">
    <location>
        <begin position="295"/>
        <end position="310"/>
    </location>
</feature>
<dbReference type="AlphaFoldDB" id="A0A2M8FAU6"/>
<feature type="transmembrane region" description="Helical" evidence="8">
    <location>
        <begin position="205"/>
        <end position="226"/>
    </location>
</feature>
<evidence type="ECO:0000313" key="10">
    <source>
        <dbReference type="EMBL" id="PJC52860.1"/>
    </source>
</evidence>
<dbReference type="Proteomes" id="UP000231456">
    <property type="component" value="Unassembled WGS sequence"/>
</dbReference>
<proteinExistence type="predicted"/>
<feature type="transmembrane region" description="Helical" evidence="8">
    <location>
        <begin position="111"/>
        <end position="129"/>
    </location>
</feature>
<organism evidence="10 11">
    <name type="scientific">Candidatus Magasanikbacteria bacterium CG_4_9_14_0_2_um_filter_42_11</name>
    <dbReference type="NCBI Taxonomy" id="1974643"/>
    <lineage>
        <taxon>Bacteria</taxon>
        <taxon>Candidatus Magasanikiibacteriota</taxon>
    </lineage>
</organism>
<reference evidence="11" key="1">
    <citation type="submission" date="2017-09" db="EMBL/GenBank/DDBJ databases">
        <title>Depth-based differentiation of microbial function through sediment-hosted aquifers and enrichment of novel symbionts in the deep terrestrial subsurface.</title>
        <authorList>
            <person name="Probst A.J."/>
            <person name="Ladd B."/>
            <person name="Jarett J.K."/>
            <person name="Geller-Mcgrath D.E."/>
            <person name="Sieber C.M.K."/>
            <person name="Emerson J.B."/>
            <person name="Anantharaman K."/>
            <person name="Thomas B.C."/>
            <person name="Malmstrom R."/>
            <person name="Stieglmeier M."/>
            <person name="Klingl A."/>
            <person name="Woyke T."/>
            <person name="Ryan C.M."/>
            <person name="Banfield J.F."/>
        </authorList>
    </citation>
    <scope>NUCLEOTIDE SEQUENCE [LARGE SCALE GENOMIC DNA]</scope>
</reference>
<protein>
    <recommendedName>
        <fullName evidence="9">Glycosyltransferase RgtA/B/C/D-like domain-containing protein</fullName>
    </recommendedName>
</protein>
<evidence type="ECO:0000256" key="3">
    <source>
        <dbReference type="ARBA" id="ARBA00022676"/>
    </source>
</evidence>
<evidence type="ECO:0000256" key="8">
    <source>
        <dbReference type="SAM" id="Phobius"/>
    </source>
</evidence>
<evidence type="ECO:0000313" key="11">
    <source>
        <dbReference type="Proteomes" id="UP000231456"/>
    </source>
</evidence>
<evidence type="ECO:0000256" key="5">
    <source>
        <dbReference type="ARBA" id="ARBA00022692"/>
    </source>
</evidence>
<feature type="transmembrane region" description="Helical" evidence="8">
    <location>
        <begin position="141"/>
        <end position="157"/>
    </location>
</feature>
<dbReference type="EMBL" id="PFRH01000022">
    <property type="protein sequence ID" value="PJC52860.1"/>
    <property type="molecule type" value="Genomic_DNA"/>
</dbReference>
<dbReference type="GO" id="GO:0009103">
    <property type="term" value="P:lipopolysaccharide biosynthetic process"/>
    <property type="evidence" value="ECO:0007669"/>
    <property type="project" value="UniProtKB-ARBA"/>
</dbReference>
<evidence type="ECO:0000256" key="4">
    <source>
        <dbReference type="ARBA" id="ARBA00022679"/>
    </source>
</evidence>
<gene>
    <name evidence="10" type="ORF">CO030_00635</name>
</gene>
<feature type="domain" description="Glycosyltransferase RgtA/B/C/D-like" evidence="9">
    <location>
        <begin position="64"/>
        <end position="221"/>
    </location>
</feature>
<feature type="transmembrane region" description="Helical" evidence="8">
    <location>
        <begin position="163"/>
        <end position="193"/>
    </location>
</feature>
<sequence length="487" mass="57396">MKKNYIHYFLLSILLLIASFFSFYNIGSVSLENWDEGIYAQTVLEMNNVPRLLATNNFHPWLEKPVVGFWLHLIGTDMFGMNNFGLRFMSALSFVVSVLLLYVMIKKFYSYWIAFFSSLAFVICPLFFFPHMIRTADFDGYFLFFTVLTFWTYIVSWKNPKLFWVVGLVSGMSFMVRGYIALLVPLAIGAHVLWTKKYRILHRGIITISLLVFIGIMLPWHIYAFVMYPVEFMNSYVGYHFFQRMIRPLEGHVGNQWFYFNFIFFKLQFFTIFFLSACTYFLGRLLKYGRDEDKLWLLWFLAFVIPLQIMKTKIVWYMMSAIPVFFCIIASVLYDVYHKHRYKGNIVVVVVVSLLGMAYVSFSLEGAFTYVLYPTKQPVDLLTEYIEKRTHVPKKILTYSEKDTFGGPAATFQWESINNYVVLNPQNEDDLDFYVHDVKDDFIFFTDMAGYKKIKTLDTKDTWRGEALSYFHSSWGETGVPIILEKR</sequence>
<keyword evidence="2" id="KW-1003">Cell membrane</keyword>
<name>A0A2M8FAU6_9BACT</name>
<dbReference type="GO" id="GO:0016763">
    <property type="term" value="F:pentosyltransferase activity"/>
    <property type="evidence" value="ECO:0007669"/>
    <property type="project" value="TreeGrafter"/>
</dbReference>
<keyword evidence="5 8" id="KW-0812">Transmembrane</keyword>
<evidence type="ECO:0000256" key="1">
    <source>
        <dbReference type="ARBA" id="ARBA00004651"/>
    </source>
</evidence>
<keyword evidence="6 8" id="KW-1133">Transmembrane helix</keyword>
<dbReference type="InterPro" id="IPR050297">
    <property type="entry name" value="LipidA_mod_glycosyltrf_83"/>
</dbReference>
<dbReference type="PANTHER" id="PTHR33908:SF11">
    <property type="entry name" value="MEMBRANE PROTEIN"/>
    <property type="match status" value="1"/>
</dbReference>
<feature type="transmembrane region" description="Helical" evidence="8">
    <location>
        <begin position="257"/>
        <end position="283"/>
    </location>
</feature>
<feature type="transmembrane region" description="Helical" evidence="8">
    <location>
        <begin position="84"/>
        <end position="105"/>
    </location>
</feature>
<dbReference type="InterPro" id="IPR038731">
    <property type="entry name" value="RgtA/B/C-like"/>
</dbReference>
<evidence type="ECO:0000259" key="9">
    <source>
        <dbReference type="Pfam" id="PF13231"/>
    </source>
</evidence>
<comment type="subcellular location">
    <subcellularLocation>
        <location evidence="1">Cell membrane</location>
        <topology evidence="1">Multi-pass membrane protein</topology>
    </subcellularLocation>
</comment>
<evidence type="ECO:0000256" key="7">
    <source>
        <dbReference type="ARBA" id="ARBA00023136"/>
    </source>
</evidence>
<feature type="transmembrane region" description="Helical" evidence="8">
    <location>
        <begin position="6"/>
        <end position="26"/>
    </location>
</feature>
<feature type="transmembrane region" description="Helical" evidence="8">
    <location>
        <begin position="346"/>
        <end position="373"/>
    </location>
</feature>